<dbReference type="Pfam" id="PF00128">
    <property type="entry name" value="Alpha-amylase"/>
    <property type="match status" value="1"/>
</dbReference>
<reference evidence="5 6" key="1">
    <citation type="submission" date="2016-10" db="EMBL/GenBank/DDBJ databases">
        <title>Complete Genome Sequence of Peptococcaceae strain DCMF.</title>
        <authorList>
            <person name="Edwards R.J."/>
            <person name="Holland S.I."/>
            <person name="Deshpande N.P."/>
            <person name="Wong Y.K."/>
            <person name="Ertan H."/>
            <person name="Manefield M."/>
            <person name="Russell T.L."/>
            <person name="Lee M.J."/>
        </authorList>
    </citation>
    <scope>NUCLEOTIDE SEQUENCE [LARGE SCALE GENOMIC DNA]</scope>
    <source>
        <strain evidence="5 6">DCMF</strain>
    </source>
</reference>
<keyword evidence="3 5" id="KW-0326">Glycosidase</keyword>
<evidence type="ECO:0000256" key="2">
    <source>
        <dbReference type="ARBA" id="ARBA00022801"/>
    </source>
</evidence>
<keyword evidence="2" id="KW-0378">Hydrolase</keyword>
<dbReference type="Proteomes" id="UP000323521">
    <property type="component" value="Chromosome"/>
</dbReference>
<dbReference type="OrthoDB" id="9805159at2"/>
<evidence type="ECO:0000313" key="5">
    <source>
        <dbReference type="EMBL" id="ATW28215.1"/>
    </source>
</evidence>
<dbReference type="InterPro" id="IPR004185">
    <property type="entry name" value="Glyco_hydro_13_lg-like_dom"/>
</dbReference>
<accession>A0A3G1L152</accession>
<evidence type="ECO:0000259" key="4">
    <source>
        <dbReference type="SMART" id="SM00642"/>
    </source>
</evidence>
<dbReference type="CDD" id="cd02857">
    <property type="entry name" value="E_set_CDase_PDE_N"/>
    <property type="match status" value="1"/>
</dbReference>
<dbReference type="SUPFAM" id="SSF81296">
    <property type="entry name" value="E set domains"/>
    <property type="match status" value="1"/>
</dbReference>
<comment type="similarity">
    <text evidence="1">Belongs to the glycosyl hydrolase 13 family.</text>
</comment>
<dbReference type="InterPro" id="IPR045857">
    <property type="entry name" value="O16G_dom_2"/>
</dbReference>
<keyword evidence="6" id="KW-1185">Reference proteome</keyword>
<proteinExistence type="inferred from homology"/>
<dbReference type="SUPFAM" id="SSF51445">
    <property type="entry name" value="(Trans)glycosidases"/>
    <property type="match status" value="1"/>
</dbReference>
<feature type="domain" description="Glycosyl hydrolase family 13 catalytic" evidence="4">
    <location>
        <begin position="143"/>
        <end position="550"/>
    </location>
</feature>
<dbReference type="Gene3D" id="2.60.40.10">
    <property type="entry name" value="Immunoglobulins"/>
    <property type="match status" value="1"/>
</dbReference>
<name>A0A3G1L152_FORW1</name>
<dbReference type="Gene3D" id="3.20.20.80">
    <property type="entry name" value="Glycosidases"/>
    <property type="match status" value="1"/>
</dbReference>
<protein>
    <submittedName>
        <fullName evidence="5">Alpha-glycosidase</fullName>
    </submittedName>
</protein>
<evidence type="ECO:0000313" key="6">
    <source>
        <dbReference type="Proteomes" id="UP000323521"/>
    </source>
</evidence>
<sequence>MECSWVFHNSYDAYFRAPFGAVPCRTKITLRLEIEDPLFSGSAAVRVRRQGAGTEHINMDLYQDREERKVFQAEIAAPEDPGWLWYYFVIEKEGMVFYYGNNGEKLGGQGELWMGSYPPEYQITVYREGPPPPQWFREGIIYQIFADRFFAGSGGQALHMKKGCFIHDRWEDTPVYFQHPYTGAYIFDFFGGNLEGVKEKLPYLKEMGVSIIYFNPIFQSPSNHKYDTGDYHQIDPMLGTNEIFQDLCQRAREMGIQIILDGVFSHTGSDSIYFNKEGNYPDLGAYQSQESPYYPWYRFEEFPRKYDCWWGIETLPNVNEMEPSYREFIIDGPDSVLRYWIKQGAKGWRLDVADELPDEFIAGFRKVMKETDPAAVLIGEVWEDASNKVSYGNWRQYLLGDELDSVMNYPFRNILIHFVLGLKDGWKTHQALMSLSENYPRYHFYTTMNLLGSHDVARILTVLGEAPLESSLPKPEQAMFRLAPEQKELAVRRLKLLCLWQMTFPGVPAVYYGDEAGMEGYDDPLNRGTYPWGKENMELVDWYQRVICLRNRYQVLRTGAWFPVYAQGDVYGYVRKITNHRDLFHEQAKNGTALILLNRNPREKVSVPVHVGRWCPQEMKDLLAEKEVGFHGEWEEICLGPLEGKLYVKEEDHETEQG</sequence>
<dbReference type="AlphaFoldDB" id="A0A3G1L152"/>
<dbReference type="Gene3D" id="2.60.40.1180">
    <property type="entry name" value="Golgi alpha-mannosidase II"/>
    <property type="match status" value="1"/>
</dbReference>
<evidence type="ECO:0000256" key="3">
    <source>
        <dbReference type="ARBA" id="ARBA00023295"/>
    </source>
</evidence>
<dbReference type="RefSeq" id="WP_148137626.1">
    <property type="nucleotide sequence ID" value="NZ_CP017634.1"/>
</dbReference>
<evidence type="ECO:0000256" key="1">
    <source>
        <dbReference type="ARBA" id="ARBA00008061"/>
    </source>
</evidence>
<organism evidence="5 6">
    <name type="scientific">Formimonas warabiya</name>
    <dbReference type="NCBI Taxonomy" id="1761012"/>
    <lineage>
        <taxon>Bacteria</taxon>
        <taxon>Bacillati</taxon>
        <taxon>Bacillota</taxon>
        <taxon>Clostridia</taxon>
        <taxon>Eubacteriales</taxon>
        <taxon>Peptococcaceae</taxon>
        <taxon>Candidatus Formimonas</taxon>
    </lineage>
</organism>
<dbReference type="InterPro" id="IPR017853">
    <property type="entry name" value="GH"/>
</dbReference>
<dbReference type="GO" id="GO:0005975">
    <property type="term" value="P:carbohydrate metabolic process"/>
    <property type="evidence" value="ECO:0007669"/>
    <property type="project" value="InterPro"/>
</dbReference>
<dbReference type="InterPro" id="IPR006047">
    <property type="entry name" value="GH13_cat_dom"/>
</dbReference>
<dbReference type="InterPro" id="IPR013780">
    <property type="entry name" value="Glyco_hydro_b"/>
</dbReference>
<dbReference type="InterPro" id="IPR014756">
    <property type="entry name" value="Ig_E-set"/>
</dbReference>
<dbReference type="PANTHER" id="PTHR10357">
    <property type="entry name" value="ALPHA-AMYLASE FAMILY MEMBER"/>
    <property type="match status" value="1"/>
</dbReference>
<dbReference type="KEGG" id="fwa:DCMF_28745"/>
<dbReference type="PANTHER" id="PTHR10357:SF210">
    <property type="entry name" value="MALTODEXTRIN GLUCOSIDASE"/>
    <property type="match status" value="1"/>
</dbReference>
<gene>
    <name evidence="5" type="ORF">DCMF_28745</name>
</gene>
<dbReference type="Gene3D" id="3.90.400.10">
    <property type="entry name" value="Oligo-1,6-glucosidase, Domain 2"/>
    <property type="match status" value="1"/>
</dbReference>
<dbReference type="CDD" id="cd11338">
    <property type="entry name" value="AmyAc_CMD"/>
    <property type="match status" value="1"/>
</dbReference>
<dbReference type="EMBL" id="CP017634">
    <property type="protein sequence ID" value="ATW28215.1"/>
    <property type="molecule type" value="Genomic_DNA"/>
</dbReference>
<dbReference type="InterPro" id="IPR013783">
    <property type="entry name" value="Ig-like_fold"/>
</dbReference>
<dbReference type="GO" id="GO:0004553">
    <property type="term" value="F:hydrolase activity, hydrolyzing O-glycosyl compounds"/>
    <property type="evidence" value="ECO:0007669"/>
    <property type="project" value="InterPro"/>
</dbReference>
<dbReference type="SMART" id="SM00642">
    <property type="entry name" value="Aamy"/>
    <property type="match status" value="1"/>
</dbReference>